<comment type="caution">
    <text evidence="2">The sequence shown here is derived from an EMBL/GenBank/DDBJ whole genome shotgun (WGS) entry which is preliminary data.</text>
</comment>
<organism evidence="2 3">
    <name type="scientific">Psychrobacillus psychrodurans</name>
    <dbReference type="NCBI Taxonomy" id="126157"/>
    <lineage>
        <taxon>Bacteria</taxon>
        <taxon>Bacillati</taxon>
        <taxon>Bacillota</taxon>
        <taxon>Bacilli</taxon>
        <taxon>Bacillales</taxon>
        <taxon>Bacillaceae</taxon>
        <taxon>Psychrobacillus</taxon>
    </lineage>
</organism>
<evidence type="ECO:0000313" key="3">
    <source>
        <dbReference type="Proteomes" id="UP001152172"/>
    </source>
</evidence>
<protein>
    <submittedName>
        <fullName evidence="2">Replicative DNA helicase</fullName>
    </submittedName>
</protein>
<dbReference type="GO" id="GO:0004386">
    <property type="term" value="F:helicase activity"/>
    <property type="evidence" value="ECO:0007669"/>
    <property type="project" value="UniProtKB-KW"/>
</dbReference>
<dbReference type="AlphaFoldDB" id="A0A9X3L8L6"/>
<reference evidence="2" key="1">
    <citation type="submission" date="2022-05" db="EMBL/GenBank/DDBJ databases">
        <authorList>
            <person name="Colautti A."/>
            <person name="Iacumin L."/>
        </authorList>
    </citation>
    <scope>NUCLEOTIDE SEQUENCE</scope>
    <source>
        <strain evidence="2">DSM 30747</strain>
    </source>
</reference>
<dbReference type="Proteomes" id="UP001152172">
    <property type="component" value="Unassembled WGS sequence"/>
</dbReference>
<keyword evidence="3" id="KW-1185">Reference proteome</keyword>
<dbReference type="EMBL" id="JAMKBI010000005">
    <property type="protein sequence ID" value="MCZ8533336.1"/>
    <property type="molecule type" value="Genomic_DNA"/>
</dbReference>
<name>A0A9X3L8L6_9BACI</name>
<keyword evidence="2" id="KW-0067">ATP-binding</keyword>
<evidence type="ECO:0000313" key="2">
    <source>
        <dbReference type="EMBL" id="MCZ8533336.1"/>
    </source>
</evidence>
<evidence type="ECO:0000256" key="1">
    <source>
        <dbReference type="SAM" id="Coils"/>
    </source>
</evidence>
<dbReference type="RefSeq" id="WP_269921736.1">
    <property type="nucleotide sequence ID" value="NZ_JAMKBI010000005.1"/>
</dbReference>
<keyword evidence="1" id="KW-0175">Coiled coil</keyword>
<accession>A0A9X3L8L6</accession>
<feature type="coiled-coil region" evidence="1">
    <location>
        <begin position="178"/>
        <end position="212"/>
    </location>
</feature>
<keyword evidence="2" id="KW-0347">Helicase</keyword>
<sequence>MDLKDIVLGYGERYERILLFEPLNKLSGMQKKDGQNQPIDMRGLGLLTLLYFFEQKIMRNTKAGKKQLAQFLFQTTSEHVSVTLEQYNVLAGTIIETFRPGSGKVRTAEFFNWETGQNEIVAYQYLKASSFDVSTNEQYYLLDEHGLELVFATKEFYSEFQLSISQLVLRKQLEKGEFKGALRQINEMRVAVESIEEQLSRLQNEIRRNIVSNEVFHRYEKLIDDISFRLKYENEEFNELAQFINEAKERLHYKDTQKKESDAYNLVLTISYELEKVHAYHTKLLQKSIELQTTALEAAKEALYYIGVESFNFDLDVTARIISNPLPVSSLKSFVVPFFTVHEERQWSLFSIFDKQNVFEERVEQEIPTLLEIDEEKKQLRNEQMVQFYSIVLKLLLQKLELHNEITLEQWFEYIRQEEQTEPLLTSRYVYDFFLLLHQRSPIEVQEDTGEETYLWTTLHRILNGIALEIQELPNILHVTDRFTIQNMRITKRSEVSDVL</sequence>
<keyword evidence="2" id="KW-0378">Hydrolase</keyword>
<proteinExistence type="predicted"/>
<gene>
    <name evidence="2" type="ORF">M9R61_08305</name>
</gene>
<keyword evidence="2" id="KW-0547">Nucleotide-binding</keyword>